<feature type="domain" description="Nucleoside phosphorylase" evidence="6">
    <location>
        <begin position="2"/>
        <end position="247"/>
    </location>
</feature>
<evidence type="ECO:0000256" key="1">
    <source>
        <dbReference type="ARBA" id="ARBA00004945"/>
    </source>
</evidence>
<dbReference type="EMBL" id="FYEH01000001">
    <property type="protein sequence ID" value="SNB54196.1"/>
    <property type="molecule type" value="Genomic_DNA"/>
</dbReference>
<dbReference type="AlphaFoldDB" id="A0A212Q4P5"/>
<dbReference type="SUPFAM" id="SSF53167">
    <property type="entry name" value="Purine and uridine phosphorylases"/>
    <property type="match status" value="1"/>
</dbReference>
<evidence type="ECO:0000256" key="4">
    <source>
        <dbReference type="ARBA" id="ARBA00022801"/>
    </source>
</evidence>
<dbReference type="GO" id="GO:0005829">
    <property type="term" value="C:cytosol"/>
    <property type="evidence" value="ECO:0007669"/>
    <property type="project" value="TreeGrafter"/>
</dbReference>
<accession>A0A212Q4P5</accession>
<reference evidence="7 8" key="1">
    <citation type="submission" date="2017-06" db="EMBL/GenBank/DDBJ databases">
        <authorList>
            <person name="Kim H.J."/>
            <person name="Triplett B.A."/>
        </authorList>
    </citation>
    <scope>NUCLEOTIDE SEQUENCE [LARGE SCALE GENOMIC DNA]</scope>
    <source>
        <strain evidence="7 8">B29T1</strain>
    </source>
</reference>
<evidence type="ECO:0000313" key="7">
    <source>
        <dbReference type="EMBL" id="SNB54196.1"/>
    </source>
</evidence>
<dbReference type="GO" id="GO:0008930">
    <property type="term" value="F:methylthioadenosine nucleosidase activity"/>
    <property type="evidence" value="ECO:0007669"/>
    <property type="project" value="InterPro"/>
</dbReference>
<evidence type="ECO:0000256" key="3">
    <source>
        <dbReference type="ARBA" id="ARBA00022605"/>
    </source>
</evidence>
<dbReference type="InterPro" id="IPR010049">
    <property type="entry name" value="MTA_SAH_Nsdase"/>
</dbReference>
<sequence length="255" mass="27411">MTIAVLCAIPHELEHLASRLDQISRLEIGTLHFLTGRLDATPVVLVGAGIGKVNTAMATTLLVDRFQAKLVIFSGVAGGLDPALAIGDIVIADRTIQHDAGWIENDRLRTYQAGHVPFFNPTERLGYPADPHLLELVRRELKGFTLPALPPAAGGLGRPARIVTAPILSGDQYIHCETTRRRLHVELSGAAVEMEGGALAQVCEAMGVDWLDIRALSDLAGTSSRHDFNAFVDAVAASSALILRRLLPALERLLN</sequence>
<dbReference type="GO" id="GO:0019284">
    <property type="term" value="P:L-methionine salvage from S-adenosylmethionine"/>
    <property type="evidence" value="ECO:0007669"/>
    <property type="project" value="TreeGrafter"/>
</dbReference>
<dbReference type="RefSeq" id="WP_088559707.1">
    <property type="nucleotide sequence ID" value="NZ_FYEH01000001.1"/>
</dbReference>
<gene>
    <name evidence="7" type="ORF">SAMN07250955_101409</name>
</gene>
<keyword evidence="8" id="KW-1185">Reference proteome</keyword>
<dbReference type="Gene3D" id="3.40.50.1580">
    <property type="entry name" value="Nucleoside phosphorylase domain"/>
    <property type="match status" value="1"/>
</dbReference>
<keyword evidence="5" id="KW-0486">Methionine biosynthesis</keyword>
<dbReference type="GO" id="GO:0019509">
    <property type="term" value="P:L-methionine salvage from methylthioadenosine"/>
    <property type="evidence" value="ECO:0007669"/>
    <property type="project" value="UniProtKB-UniPathway"/>
</dbReference>
<dbReference type="GO" id="GO:0008782">
    <property type="term" value="F:adenosylhomocysteine nucleosidase activity"/>
    <property type="evidence" value="ECO:0007669"/>
    <property type="project" value="UniProtKB-EC"/>
</dbReference>
<dbReference type="NCBIfam" id="TIGR01704">
    <property type="entry name" value="MTA_SAH-Nsdase"/>
    <property type="match status" value="1"/>
</dbReference>
<evidence type="ECO:0000256" key="2">
    <source>
        <dbReference type="ARBA" id="ARBA00011974"/>
    </source>
</evidence>
<dbReference type="PANTHER" id="PTHR46832:SF1">
    <property type="entry name" value="5'-METHYLTHIOADENOSINE_S-ADENOSYLHOMOCYSTEINE NUCLEOSIDASE"/>
    <property type="match status" value="1"/>
</dbReference>
<dbReference type="EC" id="3.2.2.9" evidence="2"/>
<evidence type="ECO:0000259" key="6">
    <source>
        <dbReference type="Pfam" id="PF01048"/>
    </source>
</evidence>
<name>A0A212Q4P5_9PROT</name>
<dbReference type="InterPro" id="IPR000845">
    <property type="entry name" value="Nucleoside_phosphorylase_d"/>
</dbReference>
<evidence type="ECO:0000313" key="8">
    <source>
        <dbReference type="Proteomes" id="UP000197065"/>
    </source>
</evidence>
<dbReference type="NCBIfam" id="NF004079">
    <property type="entry name" value="PRK05584.1"/>
    <property type="match status" value="1"/>
</dbReference>
<dbReference type="GO" id="GO:0009164">
    <property type="term" value="P:nucleoside catabolic process"/>
    <property type="evidence" value="ECO:0007669"/>
    <property type="project" value="InterPro"/>
</dbReference>
<keyword evidence="4" id="KW-0378">Hydrolase</keyword>
<dbReference type="Proteomes" id="UP000197065">
    <property type="component" value="Unassembled WGS sequence"/>
</dbReference>
<keyword evidence="3" id="KW-0028">Amino-acid biosynthesis</keyword>
<dbReference type="PANTHER" id="PTHR46832">
    <property type="entry name" value="5'-METHYLTHIOADENOSINE/S-ADENOSYLHOMOCYSTEINE NUCLEOSIDASE"/>
    <property type="match status" value="1"/>
</dbReference>
<dbReference type="OrthoDB" id="6677713at2"/>
<proteinExistence type="predicted"/>
<dbReference type="CDD" id="cd09008">
    <property type="entry name" value="MTAN"/>
    <property type="match status" value="1"/>
</dbReference>
<dbReference type="Pfam" id="PF01048">
    <property type="entry name" value="PNP_UDP_1"/>
    <property type="match status" value="1"/>
</dbReference>
<evidence type="ECO:0000256" key="5">
    <source>
        <dbReference type="ARBA" id="ARBA00023167"/>
    </source>
</evidence>
<dbReference type="InterPro" id="IPR035994">
    <property type="entry name" value="Nucleoside_phosphorylase_sf"/>
</dbReference>
<protein>
    <recommendedName>
        <fullName evidence="2">adenosylhomocysteine nucleosidase</fullName>
        <ecNumber evidence="2">3.2.2.9</ecNumber>
    </recommendedName>
</protein>
<organism evidence="7 8">
    <name type="scientific">Arboricoccus pini</name>
    <dbReference type="NCBI Taxonomy" id="1963835"/>
    <lineage>
        <taxon>Bacteria</taxon>
        <taxon>Pseudomonadati</taxon>
        <taxon>Pseudomonadota</taxon>
        <taxon>Alphaproteobacteria</taxon>
        <taxon>Geminicoccales</taxon>
        <taxon>Geminicoccaceae</taxon>
        <taxon>Arboricoccus</taxon>
    </lineage>
</organism>
<comment type="pathway">
    <text evidence="1">Amino-acid biosynthesis; L-methionine biosynthesis via salvage pathway; S-methyl-5-thio-alpha-D-ribose 1-phosphate from S-methyl-5'-thioadenosine (hydrolase route): step 1/2.</text>
</comment>
<dbReference type="UniPathway" id="UPA00904">
    <property type="reaction ID" value="UER00871"/>
</dbReference>